<dbReference type="GO" id="GO:0043546">
    <property type="term" value="F:molybdopterin cofactor binding"/>
    <property type="evidence" value="ECO:0007669"/>
    <property type="project" value="InterPro"/>
</dbReference>
<dbReference type="eggNOG" id="COG0243">
    <property type="taxonomic scope" value="Bacteria"/>
</dbReference>
<dbReference type="Pfam" id="PF01568">
    <property type="entry name" value="Molydop_binding"/>
    <property type="match status" value="1"/>
</dbReference>
<dbReference type="Pfam" id="PF00384">
    <property type="entry name" value="Molybdopterin"/>
    <property type="match status" value="1"/>
</dbReference>
<comment type="cofactor">
    <cofactor evidence="1">
        <name>Mo-bis(molybdopterin guanine dinucleotide)</name>
        <dbReference type="ChEBI" id="CHEBI:60539"/>
    </cofactor>
</comment>
<dbReference type="GO" id="GO:0030288">
    <property type="term" value="C:outer membrane-bounded periplasmic space"/>
    <property type="evidence" value="ECO:0007669"/>
    <property type="project" value="TreeGrafter"/>
</dbReference>
<evidence type="ECO:0000256" key="3">
    <source>
        <dbReference type="ARBA" id="ARBA00022485"/>
    </source>
</evidence>
<dbReference type="InterPro" id="IPR019546">
    <property type="entry name" value="TAT_signal_bac_arc"/>
</dbReference>
<dbReference type="EMBL" id="ACVI01000058">
    <property type="protein sequence ID" value="EET86308.1"/>
    <property type="molecule type" value="Genomic_DNA"/>
</dbReference>
<evidence type="ECO:0000313" key="10">
    <source>
        <dbReference type="EMBL" id="EET86308.1"/>
    </source>
</evidence>
<dbReference type="Gene3D" id="3.40.50.12440">
    <property type="match status" value="1"/>
</dbReference>
<dbReference type="Pfam" id="PF04879">
    <property type="entry name" value="Molybdop_Fe4S4"/>
    <property type="match status" value="1"/>
</dbReference>
<evidence type="ECO:0000256" key="6">
    <source>
        <dbReference type="ARBA" id="ARBA00023002"/>
    </source>
</evidence>
<evidence type="ECO:0000256" key="4">
    <source>
        <dbReference type="ARBA" id="ARBA00022505"/>
    </source>
</evidence>
<evidence type="ECO:0000256" key="5">
    <source>
        <dbReference type="ARBA" id="ARBA00022723"/>
    </source>
</evidence>
<dbReference type="Proteomes" id="UP000004198">
    <property type="component" value="Unassembled WGS sequence"/>
</dbReference>
<keyword evidence="11" id="KW-1185">Reference proteome</keyword>
<evidence type="ECO:0000256" key="8">
    <source>
        <dbReference type="ARBA" id="ARBA00023014"/>
    </source>
</evidence>
<dbReference type="PANTHER" id="PTHR43742">
    <property type="entry name" value="TRIMETHYLAMINE-N-OXIDE REDUCTASE"/>
    <property type="match status" value="1"/>
</dbReference>
<dbReference type="AlphaFoldDB" id="C6PWT3"/>
<evidence type="ECO:0000256" key="1">
    <source>
        <dbReference type="ARBA" id="ARBA00001942"/>
    </source>
</evidence>
<dbReference type="InterPro" id="IPR009010">
    <property type="entry name" value="Asp_de-COase-like_dom_sf"/>
</dbReference>
<organism evidence="10 11">
    <name type="scientific">Clostridium carboxidivorans P7</name>
    <dbReference type="NCBI Taxonomy" id="536227"/>
    <lineage>
        <taxon>Bacteria</taxon>
        <taxon>Bacillati</taxon>
        <taxon>Bacillota</taxon>
        <taxon>Clostridia</taxon>
        <taxon>Eubacteriales</taxon>
        <taxon>Clostridiaceae</taxon>
        <taxon>Clostridium</taxon>
    </lineage>
</organism>
<evidence type="ECO:0000259" key="9">
    <source>
        <dbReference type="PROSITE" id="PS51669"/>
    </source>
</evidence>
<dbReference type="SUPFAM" id="SSF50692">
    <property type="entry name" value="ADC-like"/>
    <property type="match status" value="1"/>
</dbReference>
<dbReference type="PROSITE" id="PS00551">
    <property type="entry name" value="MOLYBDOPTERIN_PROK_1"/>
    <property type="match status" value="1"/>
</dbReference>
<name>C6PWT3_9CLOT</name>
<dbReference type="STRING" id="536227.Ccar_14385"/>
<dbReference type="GO" id="GO:0016491">
    <property type="term" value="F:oxidoreductase activity"/>
    <property type="evidence" value="ECO:0007669"/>
    <property type="project" value="UniProtKB-KW"/>
</dbReference>
<protein>
    <submittedName>
        <fullName evidence="10">Molybdopterin oxidoreductase</fullName>
    </submittedName>
</protein>
<sequence length="859" mass="96412">MENFIEKILNYKVNRRSFLKWTAAASASLMLTSCSNKLKVISKEERESLMKKKGKWITAPCWHNCGGRCLIKAYVVDGVVLRTKTDDTHTDSYDNPQQRACARGRSQIKQVLGADRLKYPMKRKHWVPGGGDKELRGKDQWVRISWNEALYIVSSELERIKTKYGNKAIYSNNGADGTGGENQRMLSLYGGSVEMFGSRSRGAWAKAMEPILGVNQKSHIMNDRMDLLNAKLIVLWGNNPAWNTSSSALRNLIRAKEKGIKFICIDPIYSTTISLLADEYIPIRPATDTTMLLAIAYVLITNDSPFNPLIDWDFLNRCTVGFDAEHMPKDVDPKENFKDYILGTYDGQPKNPKWASEICGIPEDKIISFALELGKTKPATVLFGWNMARVEKGQHVCLAQATVGAMTGNMGIKGGCFSVSCQEPAGNGGPNLIKPGEDGLKEIKNPLEKIKLCKSEHWNAILTGKYTAGKNKKGNIDIRFIYHSHSSTLNQSNNINKGIKAHRKVDFVLTNQYVLNPDAAYSDVVLPATTEWERYGTVLTGNREILIWASQVIKPLFEAKDDMWIAKEIGKRLGISPQKIEPIDLKQRVFNKVAGAKVMKEDGSTYENLVTITQNDISSLGVQGKPQKGIIGIMEFKENGIYQVKRKQNDKYVYIHNKKFRENPEKNPLKTKSGKIELHCKTLADIVTKAGWNKGNPIAKYEAPTEGYEATFSDWKNKIKGKYPLQFCSVHGQRQSHSNMGNVPWLREAFLCHLTMNTVDAKERGISDNDTVRIFNDHGSILRKVHVTELIMPGVVALPQGSWLEIDKDGNCMAGSVNMLTGDYPSGPDIESFQACIVQVEKHNSTIEEDYKFKQRIVL</sequence>
<dbReference type="InterPro" id="IPR006656">
    <property type="entry name" value="Mopterin_OxRdtase"/>
</dbReference>
<dbReference type="InterPro" id="IPR006655">
    <property type="entry name" value="Mopterin_OxRdtase_prok_CS"/>
</dbReference>
<dbReference type="GO" id="GO:0051539">
    <property type="term" value="F:4 iron, 4 sulfur cluster binding"/>
    <property type="evidence" value="ECO:0007669"/>
    <property type="project" value="UniProtKB-KW"/>
</dbReference>
<dbReference type="GO" id="GO:0009055">
    <property type="term" value="F:electron transfer activity"/>
    <property type="evidence" value="ECO:0007669"/>
    <property type="project" value="TreeGrafter"/>
</dbReference>
<keyword evidence="7" id="KW-0408">Iron</keyword>
<dbReference type="PROSITE" id="PS51669">
    <property type="entry name" value="4FE4S_MOW_BIS_MGD"/>
    <property type="match status" value="1"/>
</dbReference>
<keyword evidence="3" id="KW-0004">4Fe-4S</keyword>
<keyword evidence="8" id="KW-0411">Iron-sulfur</keyword>
<dbReference type="InterPro" id="IPR027467">
    <property type="entry name" value="MopterinOxRdtase_cofactor_BS"/>
</dbReference>
<dbReference type="OrthoDB" id="9803192at2"/>
<dbReference type="InterPro" id="IPR050612">
    <property type="entry name" value="Prok_Mopterin_Oxidored"/>
</dbReference>
<dbReference type="PROSITE" id="PS51257">
    <property type="entry name" value="PROKAR_LIPOPROTEIN"/>
    <property type="match status" value="1"/>
</dbReference>
<keyword evidence="4" id="KW-0500">Molybdenum</keyword>
<evidence type="ECO:0000256" key="7">
    <source>
        <dbReference type="ARBA" id="ARBA00023004"/>
    </source>
</evidence>
<dbReference type="PATRIC" id="fig|536227.13.peg.3014"/>
<dbReference type="GO" id="GO:0009061">
    <property type="term" value="P:anaerobic respiration"/>
    <property type="evidence" value="ECO:0007669"/>
    <property type="project" value="TreeGrafter"/>
</dbReference>
<dbReference type="SUPFAM" id="SSF53706">
    <property type="entry name" value="Formate dehydrogenase/DMSO reductase, domains 1-3"/>
    <property type="match status" value="1"/>
</dbReference>
<keyword evidence="5" id="KW-0479">Metal-binding</keyword>
<dbReference type="SMART" id="SM00926">
    <property type="entry name" value="Molybdop_Fe4S4"/>
    <property type="match status" value="1"/>
</dbReference>
<evidence type="ECO:0000313" key="11">
    <source>
        <dbReference type="Proteomes" id="UP000004198"/>
    </source>
</evidence>
<dbReference type="KEGG" id="cck:Ccar_14385"/>
<dbReference type="InterPro" id="IPR006963">
    <property type="entry name" value="Mopterin_OxRdtase_4Fe-4S_dom"/>
</dbReference>
<dbReference type="Gene3D" id="3.40.228.10">
    <property type="entry name" value="Dimethylsulfoxide Reductase, domain 2"/>
    <property type="match status" value="1"/>
</dbReference>
<dbReference type="PROSITE" id="PS00932">
    <property type="entry name" value="MOLYBDOPTERIN_PROK_3"/>
    <property type="match status" value="1"/>
</dbReference>
<dbReference type="GO" id="GO:0030151">
    <property type="term" value="F:molybdenum ion binding"/>
    <property type="evidence" value="ECO:0007669"/>
    <property type="project" value="TreeGrafter"/>
</dbReference>
<comment type="similarity">
    <text evidence="2">Belongs to the prokaryotic molybdopterin-containing oxidoreductase family.</text>
</comment>
<reference evidence="10 11" key="1">
    <citation type="submission" date="2009-06" db="EMBL/GenBank/DDBJ databases">
        <title>The draft genome of Clostridium carboxidivorans P7.</title>
        <authorList>
            <consortium name="US DOE Joint Genome Institute (JGI-PGF)"/>
            <person name="Lucas S."/>
            <person name="Copeland A."/>
            <person name="Lapidus A."/>
            <person name="Glavina del Rio T."/>
            <person name="Tice H."/>
            <person name="Bruce D."/>
            <person name="Goodwin L."/>
            <person name="Pitluck S."/>
            <person name="Larimer F."/>
            <person name="Land M.L."/>
            <person name="Hauser L."/>
            <person name="Hemme C.L."/>
        </authorList>
    </citation>
    <scope>NUCLEOTIDE SEQUENCE [LARGE SCALE GENOMIC DNA]</scope>
    <source>
        <strain evidence="10 11">P7</strain>
    </source>
</reference>
<accession>C6PWT3</accession>
<dbReference type="Gene3D" id="3.40.50.740">
    <property type="match status" value="1"/>
</dbReference>
<evidence type="ECO:0000256" key="2">
    <source>
        <dbReference type="ARBA" id="ARBA00010312"/>
    </source>
</evidence>
<dbReference type="Pfam" id="PF10518">
    <property type="entry name" value="TAT_signal"/>
    <property type="match status" value="1"/>
</dbReference>
<gene>
    <name evidence="10" type="ORF">CcarbDRAFT_3250</name>
</gene>
<comment type="caution">
    <text evidence="10">The sequence shown here is derived from an EMBL/GenBank/DDBJ whole genome shotgun (WGS) entry which is preliminary data.</text>
</comment>
<proteinExistence type="inferred from homology"/>
<keyword evidence="6" id="KW-0560">Oxidoreductase</keyword>
<dbReference type="RefSeq" id="WP_007062135.1">
    <property type="nucleotide sequence ID" value="NZ_ACVI01000058.1"/>
</dbReference>
<dbReference type="Gene3D" id="2.40.40.20">
    <property type="match status" value="1"/>
</dbReference>
<dbReference type="InterPro" id="IPR006657">
    <property type="entry name" value="MoPterin_dinucl-bd_dom"/>
</dbReference>
<feature type="domain" description="4Fe-4S Mo/W bis-MGD-type" evidence="9">
    <location>
        <begin position="54"/>
        <end position="115"/>
    </location>
</feature>
<dbReference type="PANTHER" id="PTHR43742:SF3">
    <property type="entry name" value="DIMETHYL SULFOXIDE REDUCTASE DMSA"/>
    <property type="match status" value="1"/>
</dbReference>